<keyword evidence="5" id="KW-1185">Reference proteome</keyword>
<feature type="domain" description="DUF4349" evidence="3">
    <location>
        <begin position="73"/>
        <end position="280"/>
    </location>
</feature>
<evidence type="ECO:0000259" key="3">
    <source>
        <dbReference type="Pfam" id="PF14257"/>
    </source>
</evidence>
<name>A0A1M6H2H5_9FLAO</name>
<feature type="transmembrane region" description="Helical" evidence="2">
    <location>
        <begin position="264"/>
        <end position="282"/>
    </location>
</feature>
<organism evidence="4 5">
    <name type="scientific">Aquimarina spongiae</name>
    <dbReference type="NCBI Taxonomy" id="570521"/>
    <lineage>
        <taxon>Bacteria</taxon>
        <taxon>Pseudomonadati</taxon>
        <taxon>Bacteroidota</taxon>
        <taxon>Flavobacteriia</taxon>
        <taxon>Flavobacteriales</taxon>
        <taxon>Flavobacteriaceae</taxon>
        <taxon>Aquimarina</taxon>
    </lineage>
</organism>
<keyword evidence="2" id="KW-0812">Transmembrane</keyword>
<sequence length="287" mass="33356">MNTLKLGKVLLVSFVFFHLSCSQEKSNLDMHSESIALEPTGETLEFNSYEIEEEVSKKELQKKKNDDRSFEAKIIKNANCRLKVKSVEEATKRTKAFVALYQGYIADERFTHTNYSKENRFVIRIPKDKFDVVLDSVCKWAEFVDHKNVSTVDVTEEYMDVSSRLKTRLEVKERYEAVLRSKAKTVEDILKAEDKIKDIQEEIEAAQGRIQYLSNKVSFSTIQIDLYEAVVPKPEPTIYEPSFVSKAKEGFSFGWSIIQNATLLLFYIWPIVFLAVLVLVYFKWIRK</sequence>
<keyword evidence="1" id="KW-0175">Coiled coil</keyword>
<proteinExistence type="predicted"/>
<keyword evidence="2" id="KW-0472">Membrane</keyword>
<accession>A0A1M6H2H5</accession>
<protein>
    <recommendedName>
        <fullName evidence="3">DUF4349 domain-containing protein</fullName>
    </recommendedName>
</protein>
<dbReference type="RefSeq" id="WP_073316721.1">
    <property type="nucleotide sequence ID" value="NZ_FQYP01000006.1"/>
</dbReference>
<evidence type="ECO:0000256" key="1">
    <source>
        <dbReference type="SAM" id="Coils"/>
    </source>
</evidence>
<dbReference type="Pfam" id="PF14257">
    <property type="entry name" value="DUF4349"/>
    <property type="match status" value="1"/>
</dbReference>
<dbReference type="STRING" id="570521.SAMN04488508_10633"/>
<dbReference type="InterPro" id="IPR025645">
    <property type="entry name" value="DUF4349"/>
</dbReference>
<reference evidence="5" key="1">
    <citation type="submission" date="2016-11" db="EMBL/GenBank/DDBJ databases">
        <authorList>
            <person name="Varghese N."/>
            <person name="Submissions S."/>
        </authorList>
    </citation>
    <scope>NUCLEOTIDE SEQUENCE [LARGE SCALE GENOMIC DNA]</scope>
    <source>
        <strain evidence="5">DSM 22623</strain>
    </source>
</reference>
<keyword evidence="2" id="KW-1133">Transmembrane helix</keyword>
<gene>
    <name evidence="4" type="ORF">SAMN04488508_10633</name>
</gene>
<evidence type="ECO:0000313" key="4">
    <source>
        <dbReference type="EMBL" id="SHJ16387.1"/>
    </source>
</evidence>
<evidence type="ECO:0000256" key="2">
    <source>
        <dbReference type="SAM" id="Phobius"/>
    </source>
</evidence>
<dbReference type="AlphaFoldDB" id="A0A1M6H2H5"/>
<feature type="coiled-coil region" evidence="1">
    <location>
        <begin position="182"/>
        <end position="216"/>
    </location>
</feature>
<dbReference type="EMBL" id="FQYP01000006">
    <property type="protein sequence ID" value="SHJ16387.1"/>
    <property type="molecule type" value="Genomic_DNA"/>
</dbReference>
<dbReference type="OrthoDB" id="5381491at2"/>
<dbReference type="Proteomes" id="UP000184432">
    <property type="component" value="Unassembled WGS sequence"/>
</dbReference>
<evidence type="ECO:0000313" key="5">
    <source>
        <dbReference type="Proteomes" id="UP000184432"/>
    </source>
</evidence>